<reference evidence="1 2" key="1">
    <citation type="journal article" date="2020" name="Nature">
        <title>Six reference-quality genomes reveal evolution of bat adaptations.</title>
        <authorList>
            <person name="Jebb D."/>
            <person name="Huang Z."/>
            <person name="Pippel M."/>
            <person name="Hughes G.M."/>
            <person name="Lavrichenko K."/>
            <person name="Devanna P."/>
            <person name="Winkler S."/>
            <person name="Jermiin L.S."/>
            <person name="Skirmuntt E.C."/>
            <person name="Katzourakis A."/>
            <person name="Burkitt-Gray L."/>
            <person name="Ray D.A."/>
            <person name="Sullivan K.A.M."/>
            <person name="Roscito J.G."/>
            <person name="Kirilenko B.M."/>
            <person name="Davalos L.M."/>
            <person name="Corthals A.P."/>
            <person name="Power M.L."/>
            <person name="Jones G."/>
            <person name="Ransome R.D."/>
            <person name="Dechmann D.K.N."/>
            <person name="Locatelli A.G."/>
            <person name="Puechmaille S.J."/>
            <person name="Fedrigo O."/>
            <person name="Jarvis E.D."/>
            <person name="Hiller M."/>
            <person name="Vernes S.C."/>
            <person name="Myers E.W."/>
            <person name="Teeling E.C."/>
        </authorList>
    </citation>
    <scope>NUCLEOTIDE SEQUENCE [LARGE SCALE GENOMIC DNA]</scope>
    <source>
        <strain evidence="1">MMolMol1</strain>
        <tissue evidence="1">Muscle</tissue>
    </source>
</reference>
<dbReference type="InParanoid" id="A0A7J8I186"/>
<protein>
    <submittedName>
        <fullName evidence="1">Uncharacterized protein</fullName>
    </submittedName>
</protein>
<dbReference type="EMBL" id="JACASF010000005">
    <property type="protein sequence ID" value="KAF6477935.1"/>
    <property type="molecule type" value="Genomic_DNA"/>
</dbReference>
<sequence length="123" mass="12652">MAGGGTPLGGADQVWRRPSCLPADSSTGFPLLAIHRSWPASPLPWVVNKPRAGSCRPSTQGAFLCACTPRSCAQRAWTDLPPALPAGPCGGQGSGGLAGTAAPLIVFFLYREDTITIEAVTSC</sequence>
<organism evidence="1 2">
    <name type="scientific">Molossus molossus</name>
    <name type="common">Pallas' mastiff bat</name>
    <name type="synonym">Vespertilio molossus</name>
    <dbReference type="NCBI Taxonomy" id="27622"/>
    <lineage>
        <taxon>Eukaryota</taxon>
        <taxon>Metazoa</taxon>
        <taxon>Chordata</taxon>
        <taxon>Craniata</taxon>
        <taxon>Vertebrata</taxon>
        <taxon>Euteleostomi</taxon>
        <taxon>Mammalia</taxon>
        <taxon>Eutheria</taxon>
        <taxon>Laurasiatheria</taxon>
        <taxon>Chiroptera</taxon>
        <taxon>Yangochiroptera</taxon>
        <taxon>Molossidae</taxon>
        <taxon>Molossus</taxon>
    </lineage>
</organism>
<dbReference type="AlphaFoldDB" id="A0A7J8I186"/>
<name>A0A7J8I186_MOLMO</name>
<evidence type="ECO:0000313" key="2">
    <source>
        <dbReference type="Proteomes" id="UP000550707"/>
    </source>
</evidence>
<comment type="caution">
    <text evidence="1">The sequence shown here is derived from an EMBL/GenBank/DDBJ whole genome shotgun (WGS) entry which is preliminary data.</text>
</comment>
<gene>
    <name evidence="1" type="ORF">HJG59_010828</name>
</gene>
<proteinExistence type="predicted"/>
<keyword evidence="2" id="KW-1185">Reference proteome</keyword>
<dbReference type="Proteomes" id="UP000550707">
    <property type="component" value="Unassembled WGS sequence"/>
</dbReference>
<evidence type="ECO:0000313" key="1">
    <source>
        <dbReference type="EMBL" id="KAF6477935.1"/>
    </source>
</evidence>
<accession>A0A7J8I186</accession>